<protein>
    <recommendedName>
        <fullName evidence="4">Transmembrane protein</fullName>
    </recommendedName>
</protein>
<feature type="transmembrane region" description="Helical" evidence="1">
    <location>
        <begin position="122"/>
        <end position="142"/>
    </location>
</feature>
<organism evidence="2 3">
    <name type="scientific">Thanatephorus cucumeris (strain AG1-IB / isolate 7/3/14)</name>
    <name type="common">Lettuce bottom rot fungus</name>
    <name type="synonym">Rhizoctonia solani</name>
    <dbReference type="NCBI Taxonomy" id="1108050"/>
    <lineage>
        <taxon>Eukaryota</taxon>
        <taxon>Fungi</taxon>
        <taxon>Dikarya</taxon>
        <taxon>Basidiomycota</taxon>
        <taxon>Agaricomycotina</taxon>
        <taxon>Agaricomycetes</taxon>
        <taxon>Cantharellales</taxon>
        <taxon>Ceratobasidiaceae</taxon>
        <taxon>Rhizoctonia</taxon>
        <taxon>Rhizoctonia solani AG-1</taxon>
    </lineage>
</organism>
<reference evidence="2 3" key="1">
    <citation type="journal article" date="2013" name="J. Biotechnol.">
        <title>Establishment and interpretation of the genome sequence of the phytopathogenic fungus Rhizoctonia solani AG1-IB isolate 7/3/14.</title>
        <authorList>
            <person name="Wibberg D.W."/>
            <person name="Jelonek L.J."/>
            <person name="Rupp O.R."/>
            <person name="Hennig M.H."/>
            <person name="Eikmeyer F.E."/>
            <person name="Goesmann A.G."/>
            <person name="Hartmann A.H."/>
            <person name="Borriss R.B."/>
            <person name="Grosch R.G."/>
            <person name="Puehler A.P."/>
            <person name="Schlueter A.S."/>
        </authorList>
    </citation>
    <scope>NUCLEOTIDE SEQUENCE [LARGE SCALE GENOMIC DNA]</scope>
    <source>
        <strain evidence="3">AG1-IB / isolate 7/3/14</strain>
    </source>
</reference>
<dbReference type="HOGENOM" id="CLU_146882_1_0_1"/>
<evidence type="ECO:0000313" key="2">
    <source>
        <dbReference type="EMBL" id="CCO36451.1"/>
    </source>
</evidence>
<dbReference type="Proteomes" id="UP000012065">
    <property type="component" value="Unassembled WGS sequence"/>
</dbReference>
<name>M5CAK0_THACB</name>
<dbReference type="AlphaFoldDB" id="M5CAK0"/>
<proteinExistence type="predicted"/>
<feature type="transmembrane region" description="Helical" evidence="1">
    <location>
        <begin position="96"/>
        <end position="116"/>
    </location>
</feature>
<evidence type="ECO:0000313" key="3">
    <source>
        <dbReference type="Proteomes" id="UP000012065"/>
    </source>
</evidence>
<keyword evidence="1" id="KW-0812">Transmembrane</keyword>
<gene>
    <name evidence="2" type="ORF">BN14_10586</name>
</gene>
<keyword evidence="1" id="KW-1133">Transmembrane helix</keyword>
<evidence type="ECO:0008006" key="4">
    <source>
        <dbReference type="Google" id="ProtNLM"/>
    </source>
</evidence>
<accession>M5CAK0</accession>
<sequence length="143" mass="15675">MDARPPPYDPNPDPEEKIRIALRALQELFDKRTEARNRRDQDQVALIDGEISQAMRHVGDVYEDENTREHWYGQARNLENANAEEREHILMPIAKGLGLLIAAPLALAFGIVGGAVFTAGAILYGVGRVVGGVGSLLTAGIFR</sequence>
<dbReference type="EMBL" id="CAOJ01015986">
    <property type="protein sequence ID" value="CCO36451.1"/>
    <property type="molecule type" value="Genomic_DNA"/>
</dbReference>
<comment type="caution">
    <text evidence="2">The sequence shown here is derived from an EMBL/GenBank/DDBJ whole genome shotgun (WGS) entry which is preliminary data.</text>
</comment>
<evidence type="ECO:0000256" key="1">
    <source>
        <dbReference type="SAM" id="Phobius"/>
    </source>
</evidence>
<keyword evidence="1" id="KW-0472">Membrane</keyword>